<protein>
    <submittedName>
        <fullName evidence="1">Phloem protein 2</fullName>
    </submittedName>
</protein>
<reference evidence="1" key="1">
    <citation type="journal article" date="2010" name="Phytopathology">
        <title>Phloem cytochemical modification and gene expression following the recovery of apple plants from apple proliferation disease.</title>
        <authorList>
            <person name="Musetti R."/>
            <person name="Paolacci A."/>
            <person name="Ciaffi M."/>
            <person name="Tanzarella O.A."/>
            <person name="Polizzotto R."/>
            <person name="Tubaro F."/>
            <person name="Mizzau M."/>
            <person name="Ermacora P."/>
            <person name="Badiani M."/>
            <person name="Osler R."/>
        </authorList>
    </citation>
    <scope>NUCLEOTIDE SEQUENCE</scope>
    <source>
        <tissue evidence="1">Leaves</tissue>
    </source>
</reference>
<dbReference type="GeneID" id="103434454"/>
<organism evidence="1">
    <name type="scientific">Malus domestica</name>
    <name type="common">Apple</name>
    <name type="synonym">Pyrus malus</name>
    <dbReference type="NCBI Taxonomy" id="3750"/>
    <lineage>
        <taxon>Eukaryota</taxon>
        <taxon>Viridiplantae</taxon>
        <taxon>Streptophyta</taxon>
        <taxon>Embryophyta</taxon>
        <taxon>Tracheophyta</taxon>
        <taxon>Spermatophyta</taxon>
        <taxon>Magnoliopsida</taxon>
        <taxon>eudicotyledons</taxon>
        <taxon>Gunneridae</taxon>
        <taxon>Pentapetalae</taxon>
        <taxon>rosids</taxon>
        <taxon>fabids</taxon>
        <taxon>Rosales</taxon>
        <taxon>Rosaceae</taxon>
        <taxon>Amygdaloideae</taxon>
        <taxon>Maleae</taxon>
        <taxon>Malus</taxon>
    </lineage>
</organism>
<name>D0R6I5_MALDO</name>
<dbReference type="PANTHER" id="PTHR48478">
    <property type="entry name" value="LECTIN-LIKE"/>
    <property type="match status" value="1"/>
</dbReference>
<dbReference type="Pfam" id="PF14299">
    <property type="entry name" value="PP2"/>
    <property type="match status" value="1"/>
</dbReference>
<dbReference type="InterPro" id="IPR052147">
    <property type="entry name" value="PP2-like/Lectin"/>
</dbReference>
<dbReference type="AlphaFoldDB" id="D0R6I5"/>
<proteinExistence type="evidence at transcript level"/>
<dbReference type="GO" id="GO:0030246">
    <property type="term" value="F:carbohydrate binding"/>
    <property type="evidence" value="ECO:0007669"/>
    <property type="project" value="InterPro"/>
</dbReference>
<evidence type="ECO:0000313" key="1">
    <source>
        <dbReference type="EMBL" id="CAZ15547.1"/>
    </source>
</evidence>
<accession>D0R6I5</accession>
<dbReference type="PANTHER" id="PTHR48478:SF1">
    <property type="entry name" value="LECTIN-LIKE"/>
    <property type="match status" value="1"/>
</dbReference>
<gene>
    <name evidence="1" type="primary">pp2-1</name>
</gene>
<dbReference type="OrthoDB" id="533833at2759"/>
<dbReference type="RefSeq" id="NP_001281017.1">
    <property type="nucleotide sequence ID" value="NM_001294088.1"/>
</dbReference>
<dbReference type="InterPro" id="IPR025886">
    <property type="entry name" value="PP2-like"/>
</dbReference>
<sequence length="214" mass="24639">MATDAKAQEEKRSFPHKYEDILKDFGASNDSSSPAKVPSKVKYPGIFDQPKKKRYWVDREGNNCFVLYARALTITFGEDDRYWRWNPVYAASSVYVDAAELLDVLSLEVKGDFETAYLTPGTVYEVSYIIMMKDPKYGWEDKVEFSVTPPQNLQIVPRNSTLDLRTKGRWWSYVRVAEFTTSPGQSGRMYFMLRQTVGKWKKGLVIKGVDITPK</sequence>
<dbReference type="EMBL" id="FN395067">
    <property type="protein sequence ID" value="CAZ15547.1"/>
    <property type="molecule type" value="mRNA"/>
</dbReference>